<dbReference type="SUPFAM" id="SSF47699">
    <property type="entry name" value="Bifunctional inhibitor/lipid-transfer protein/seed storage 2S albumin"/>
    <property type="match status" value="1"/>
</dbReference>
<evidence type="ECO:0000259" key="2">
    <source>
        <dbReference type="Pfam" id="PF14368"/>
    </source>
</evidence>
<keyword evidence="3" id="KW-0808">Transferase</keyword>
<dbReference type="Pfam" id="PF14368">
    <property type="entry name" value="LTP_2"/>
    <property type="match status" value="1"/>
</dbReference>
<keyword evidence="1" id="KW-0732">Signal</keyword>
<dbReference type="InterPro" id="IPR036312">
    <property type="entry name" value="Bifun_inhib/LTP/seed_sf"/>
</dbReference>
<reference evidence="3" key="1">
    <citation type="submission" date="2015-07" db="EMBL/GenBank/DDBJ databases">
        <title>Transcriptome Assembly of Anthurium amnicola.</title>
        <authorList>
            <person name="Suzuki J."/>
        </authorList>
    </citation>
    <scope>NUCLEOTIDE SEQUENCE</scope>
</reference>
<dbReference type="PANTHER" id="PTHR33286">
    <property type="entry name" value="BIFUNCTIONAL INHIBITOR/LIPID-TRANSFER PROTEIN/SEED STORAGE 2S ALBUMIN SUPERFAMILY PROTEIN"/>
    <property type="match status" value="1"/>
</dbReference>
<feature type="signal peptide" evidence="1">
    <location>
        <begin position="1"/>
        <end position="31"/>
    </location>
</feature>
<dbReference type="InterPro" id="IPR016140">
    <property type="entry name" value="Bifunc_inhib/LTP/seed_store"/>
</dbReference>
<proteinExistence type="predicted"/>
<keyword evidence="3" id="KW-0418">Kinase</keyword>
<protein>
    <submittedName>
        <fullName evidence="3">Protein kinase byr2</fullName>
    </submittedName>
</protein>
<gene>
    <name evidence="3" type="primary">byr2_1</name>
    <name evidence="3" type="ORF">g.28899</name>
</gene>
<dbReference type="EMBL" id="GDJX01000748">
    <property type="protein sequence ID" value="JAT67188.1"/>
    <property type="molecule type" value="Transcribed_RNA"/>
</dbReference>
<name>A0A1D1ZJT5_9ARAE</name>
<evidence type="ECO:0000256" key="1">
    <source>
        <dbReference type="SAM" id="SignalP"/>
    </source>
</evidence>
<dbReference type="PANTHER" id="PTHR33286:SF32">
    <property type="entry name" value="BIFUNCTIONAL INHIBITOR_PLANT LIPID TRANSFER PROTEIN_SEED STORAGE HELICAL DOMAIN-CONTAINING PROTEIN"/>
    <property type="match status" value="1"/>
</dbReference>
<feature type="domain" description="Bifunctional inhibitor/plant lipid transfer protein/seed storage helical" evidence="2">
    <location>
        <begin position="32"/>
        <end position="108"/>
    </location>
</feature>
<dbReference type="AlphaFoldDB" id="A0A1D1ZJT5"/>
<organism evidence="3">
    <name type="scientific">Anthurium amnicola</name>
    <dbReference type="NCBI Taxonomy" id="1678845"/>
    <lineage>
        <taxon>Eukaryota</taxon>
        <taxon>Viridiplantae</taxon>
        <taxon>Streptophyta</taxon>
        <taxon>Embryophyta</taxon>
        <taxon>Tracheophyta</taxon>
        <taxon>Spermatophyta</taxon>
        <taxon>Magnoliopsida</taxon>
        <taxon>Liliopsida</taxon>
        <taxon>Araceae</taxon>
        <taxon>Pothoideae</taxon>
        <taxon>Potheae</taxon>
        <taxon>Anthurium</taxon>
    </lineage>
</organism>
<dbReference type="GO" id="GO:0016301">
    <property type="term" value="F:kinase activity"/>
    <property type="evidence" value="ECO:0007669"/>
    <property type="project" value="UniProtKB-KW"/>
</dbReference>
<accession>A0A1D1ZJT5</accession>
<sequence length="114" mass="12036">MGRNALALPVVAAAAMVVVLLLLGAATPARCWPNARECGVEKALLINACKPVVFGRPPSAQCCVRVRRTPAQCVCPIVTPKLAALVDVNRLVRIVQGCGRPVPRHFKCGSITTP</sequence>
<evidence type="ECO:0000313" key="3">
    <source>
        <dbReference type="EMBL" id="JAT67188.1"/>
    </source>
</evidence>
<dbReference type="Gene3D" id="1.10.110.10">
    <property type="entry name" value="Plant lipid-transfer and hydrophobic proteins"/>
    <property type="match status" value="1"/>
</dbReference>
<feature type="chain" id="PRO_5008901059" evidence="1">
    <location>
        <begin position="32"/>
        <end position="114"/>
    </location>
</feature>